<proteinExistence type="predicted"/>
<evidence type="ECO:0000313" key="10">
    <source>
        <dbReference type="Proteomes" id="UP001589814"/>
    </source>
</evidence>
<evidence type="ECO:0000256" key="1">
    <source>
        <dbReference type="ARBA" id="ARBA00005051"/>
    </source>
</evidence>
<dbReference type="InterPro" id="IPR000550">
    <property type="entry name" value="Hppk"/>
</dbReference>
<comment type="caution">
    <text evidence="9">The sequence shown here is derived from an EMBL/GenBank/DDBJ whole genome shotgun (WGS) entry which is preliminary data.</text>
</comment>
<evidence type="ECO:0000313" key="9">
    <source>
        <dbReference type="EMBL" id="MFC0268689.1"/>
    </source>
</evidence>
<evidence type="ECO:0000256" key="5">
    <source>
        <dbReference type="ARBA" id="ARBA00022777"/>
    </source>
</evidence>
<dbReference type="NCBIfam" id="TIGR01498">
    <property type="entry name" value="folK"/>
    <property type="match status" value="1"/>
</dbReference>
<keyword evidence="10" id="KW-1185">Reference proteome</keyword>
<dbReference type="CDD" id="cd00483">
    <property type="entry name" value="HPPK"/>
    <property type="match status" value="1"/>
</dbReference>
<dbReference type="InterPro" id="IPR035907">
    <property type="entry name" value="Hppk_sf"/>
</dbReference>
<reference evidence="9 10" key="1">
    <citation type="submission" date="2024-09" db="EMBL/GenBank/DDBJ databases">
        <authorList>
            <person name="Sun Q."/>
            <person name="Mori K."/>
        </authorList>
    </citation>
    <scope>NUCLEOTIDE SEQUENCE [LARGE SCALE GENOMIC DNA]</scope>
    <source>
        <strain evidence="9 10">CCM 7415</strain>
    </source>
</reference>
<evidence type="ECO:0000256" key="2">
    <source>
        <dbReference type="ARBA" id="ARBA00013253"/>
    </source>
</evidence>
<evidence type="ECO:0000259" key="8">
    <source>
        <dbReference type="Pfam" id="PF01288"/>
    </source>
</evidence>
<accession>A0ABV6G604</accession>
<dbReference type="GO" id="GO:0003848">
    <property type="term" value="F:2-amino-4-hydroxy-6-hydroxymethyldihydropteridine diphosphokinase activity"/>
    <property type="evidence" value="ECO:0007669"/>
    <property type="project" value="UniProtKB-EC"/>
</dbReference>
<feature type="domain" description="7,8-dihydro-6-hydroxymethylpterin-pyrophosphokinase" evidence="8">
    <location>
        <begin position="6"/>
        <end position="128"/>
    </location>
</feature>
<gene>
    <name evidence="9" type="primary">folK</name>
    <name evidence="9" type="ORF">ACFFHW_11980</name>
</gene>
<keyword evidence="4" id="KW-0547">Nucleotide-binding</keyword>
<dbReference type="Proteomes" id="UP001589814">
    <property type="component" value="Unassembled WGS sequence"/>
</dbReference>
<dbReference type="PANTHER" id="PTHR43071">
    <property type="entry name" value="2-AMINO-4-HYDROXY-6-HYDROXYMETHYLDIHYDROPTERIDINE PYROPHOSPHOKINASE"/>
    <property type="match status" value="1"/>
</dbReference>
<keyword evidence="3 9" id="KW-0808">Transferase</keyword>
<evidence type="ECO:0000256" key="3">
    <source>
        <dbReference type="ARBA" id="ARBA00022679"/>
    </source>
</evidence>
<evidence type="ECO:0000256" key="4">
    <source>
        <dbReference type="ARBA" id="ARBA00022741"/>
    </source>
</evidence>
<evidence type="ECO:0000256" key="6">
    <source>
        <dbReference type="ARBA" id="ARBA00022840"/>
    </source>
</evidence>
<keyword evidence="5" id="KW-0418">Kinase</keyword>
<dbReference type="Gene3D" id="3.30.70.560">
    <property type="entry name" value="7,8-Dihydro-6-hydroxymethylpterin-pyrophosphokinase HPPK"/>
    <property type="match status" value="1"/>
</dbReference>
<keyword evidence="6" id="KW-0067">ATP-binding</keyword>
<dbReference type="EMBL" id="JBHLVX010000049">
    <property type="protein sequence ID" value="MFC0268689.1"/>
    <property type="molecule type" value="Genomic_DNA"/>
</dbReference>
<protein>
    <recommendedName>
        <fullName evidence="2">2-amino-4-hydroxy-6-hydroxymethyldihydropteridine diphosphokinase</fullName>
        <ecNumber evidence="2">2.7.6.3</ecNumber>
    </recommendedName>
</protein>
<name>A0ABV6G604_9GAMM</name>
<dbReference type="SUPFAM" id="SSF55083">
    <property type="entry name" value="6-hydroxymethyl-7,8-dihydropterin pyrophosphokinase, HPPK"/>
    <property type="match status" value="1"/>
</dbReference>
<dbReference type="Pfam" id="PF01288">
    <property type="entry name" value="HPPK"/>
    <property type="match status" value="1"/>
</dbReference>
<dbReference type="PANTHER" id="PTHR43071:SF2">
    <property type="entry name" value="2-AMINO-4-HYDROXY-6-HYDROXYMETHYLDIHYDROPTERIDINE PYROPHOSPHOKINASE"/>
    <property type="match status" value="1"/>
</dbReference>
<dbReference type="EC" id="2.7.6.3" evidence="2"/>
<keyword evidence="7" id="KW-0289">Folate biosynthesis</keyword>
<dbReference type="RefSeq" id="WP_019952606.1">
    <property type="nucleotide sequence ID" value="NZ_JBHLVX010000049.1"/>
</dbReference>
<comment type="pathway">
    <text evidence="1">Cofactor biosynthesis; tetrahydrofolate biosynthesis; 2-amino-4-hydroxy-6-hydroxymethyl-7,8-dihydropteridine diphosphate from 7,8-dihydroneopterin triphosphate: step 4/4.</text>
</comment>
<sequence length="185" mass="20559">MAFVLFSLGSNSDRERRIGAALTALNDAFGTLWLSRIFESRPVGFNSPHNFYNLVAGAHCNMTVAETSAWCKAVERANGRDHSAPKFSARSLDIDILTVDALTGTIDGVTLPRDEIDFNAFVLRPLAESFGERRHPLGGQPYRAMWHAFDADRQALWPVDFEWRGQRLSSATPTAFTTMPATLVR</sequence>
<evidence type="ECO:0000256" key="7">
    <source>
        <dbReference type="ARBA" id="ARBA00022909"/>
    </source>
</evidence>
<organism evidence="9 10">
    <name type="scientific">Kushneria aurantia</name>
    <dbReference type="NCBI Taxonomy" id="504092"/>
    <lineage>
        <taxon>Bacteria</taxon>
        <taxon>Pseudomonadati</taxon>
        <taxon>Pseudomonadota</taxon>
        <taxon>Gammaproteobacteria</taxon>
        <taxon>Oceanospirillales</taxon>
        <taxon>Halomonadaceae</taxon>
        <taxon>Kushneria</taxon>
    </lineage>
</organism>